<organism evidence="1 2">
    <name type="scientific">Sorangium cellulosum</name>
    <name type="common">Polyangium cellulosum</name>
    <dbReference type="NCBI Taxonomy" id="56"/>
    <lineage>
        <taxon>Bacteria</taxon>
        <taxon>Pseudomonadati</taxon>
        <taxon>Myxococcota</taxon>
        <taxon>Polyangia</taxon>
        <taxon>Polyangiales</taxon>
        <taxon>Polyangiaceae</taxon>
        <taxon>Sorangium</taxon>
    </lineage>
</organism>
<gene>
    <name evidence="1" type="ORF">BE17_01185</name>
</gene>
<accession>A0A150SK56</accession>
<sequence length="159" mass="17677">MRRRLTHRLGGFLAYTLSRSTRAFDRYEIPSTSDRTHVLNLAVSCDLGRGYRAGSRLVFYTGTPTFTGTPSKLLPNGVPWIPGVPRHEIGRFSSFFRIDVRAEKRWSIGRTGWLSAVIEVLNPTLSREAVAYDCSSPLGCEVQWMGPITIPSVGLEGGF</sequence>
<proteinExistence type="predicted"/>
<reference evidence="1 2" key="1">
    <citation type="submission" date="2014-02" db="EMBL/GenBank/DDBJ databases">
        <title>The small core and large imbalanced accessory genome model reveals a collaborative survival strategy of Sorangium cellulosum strains in nature.</title>
        <authorList>
            <person name="Han K."/>
            <person name="Peng R."/>
            <person name="Blom J."/>
            <person name="Li Y.-Z."/>
        </authorList>
    </citation>
    <scope>NUCLEOTIDE SEQUENCE [LARGE SCALE GENOMIC DNA]</scope>
    <source>
        <strain evidence="1 2">So0011-07</strain>
    </source>
</reference>
<dbReference type="EMBL" id="JEMB01000873">
    <property type="protein sequence ID" value="KYF92843.1"/>
    <property type="molecule type" value="Genomic_DNA"/>
</dbReference>
<comment type="caution">
    <text evidence="1">The sequence shown here is derived from an EMBL/GenBank/DDBJ whole genome shotgun (WGS) entry which is preliminary data.</text>
</comment>
<dbReference type="AlphaFoldDB" id="A0A150SK56"/>
<dbReference type="Proteomes" id="UP000075635">
    <property type="component" value="Unassembled WGS sequence"/>
</dbReference>
<evidence type="ECO:0000313" key="1">
    <source>
        <dbReference type="EMBL" id="KYF92843.1"/>
    </source>
</evidence>
<protein>
    <submittedName>
        <fullName evidence="1">Uncharacterized protein</fullName>
    </submittedName>
</protein>
<name>A0A150SK56_SORCE</name>
<evidence type="ECO:0000313" key="2">
    <source>
        <dbReference type="Proteomes" id="UP000075635"/>
    </source>
</evidence>